<accession>A0A6A5ZUG8</accession>
<evidence type="ECO:0000313" key="3">
    <source>
        <dbReference type="EMBL" id="KAF2122926.1"/>
    </source>
</evidence>
<sequence>MSLKAKNLEYDNTQPAFLQRLRGQIASGDTSRHEKPIPRNKRMKKDDDEDDAPTYVLEDTNQSLSKEEYDALVAGKDPKEKEDSAEKLKKQDNPADEEVQSKERIAEVGKGSKKRKAVKVIGGSEEEEKDGSAKNIVQTPDAKVIKKPKKKAKPVKLSFDDQDEG</sequence>
<dbReference type="Pfam" id="PF15377">
    <property type="entry name" value="DUF4604"/>
    <property type="match status" value="1"/>
</dbReference>
<keyword evidence="4" id="KW-1185">Reference proteome</keyword>
<gene>
    <name evidence="3" type="ORF">BDV96DRAFT_639481</name>
</gene>
<dbReference type="EMBL" id="ML977310">
    <property type="protein sequence ID" value="KAF2122926.1"/>
    <property type="molecule type" value="Genomic_DNA"/>
</dbReference>
<feature type="compositionally biased region" description="Basic residues" evidence="1">
    <location>
        <begin position="145"/>
        <end position="154"/>
    </location>
</feature>
<dbReference type="OrthoDB" id="5388322at2759"/>
<protein>
    <recommendedName>
        <fullName evidence="2">DUF4604 domain-containing protein</fullName>
    </recommendedName>
</protein>
<dbReference type="InterPro" id="IPR027911">
    <property type="entry name" value="DUF4604"/>
</dbReference>
<organism evidence="3 4">
    <name type="scientific">Lophiotrema nucula</name>
    <dbReference type="NCBI Taxonomy" id="690887"/>
    <lineage>
        <taxon>Eukaryota</taxon>
        <taxon>Fungi</taxon>
        <taxon>Dikarya</taxon>
        <taxon>Ascomycota</taxon>
        <taxon>Pezizomycotina</taxon>
        <taxon>Dothideomycetes</taxon>
        <taxon>Pleosporomycetidae</taxon>
        <taxon>Pleosporales</taxon>
        <taxon>Lophiotremataceae</taxon>
        <taxon>Lophiotrema</taxon>
    </lineage>
</organism>
<reference evidence="3" key="1">
    <citation type="journal article" date="2020" name="Stud. Mycol.">
        <title>101 Dothideomycetes genomes: a test case for predicting lifestyles and emergence of pathogens.</title>
        <authorList>
            <person name="Haridas S."/>
            <person name="Albert R."/>
            <person name="Binder M."/>
            <person name="Bloem J."/>
            <person name="Labutti K."/>
            <person name="Salamov A."/>
            <person name="Andreopoulos B."/>
            <person name="Baker S."/>
            <person name="Barry K."/>
            <person name="Bills G."/>
            <person name="Bluhm B."/>
            <person name="Cannon C."/>
            <person name="Castanera R."/>
            <person name="Culley D."/>
            <person name="Daum C."/>
            <person name="Ezra D."/>
            <person name="Gonzalez J."/>
            <person name="Henrissat B."/>
            <person name="Kuo A."/>
            <person name="Liang C."/>
            <person name="Lipzen A."/>
            <person name="Lutzoni F."/>
            <person name="Magnuson J."/>
            <person name="Mondo S."/>
            <person name="Nolan M."/>
            <person name="Ohm R."/>
            <person name="Pangilinan J."/>
            <person name="Park H.-J."/>
            <person name="Ramirez L."/>
            <person name="Alfaro M."/>
            <person name="Sun H."/>
            <person name="Tritt A."/>
            <person name="Yoshinaga Y."/>
            <person name="Zwiers L.-H."/>
            <person name="Turgeon B."/>
            <person name="Goodwin S."/>
            <person name="Spatafora J."/>
            <person name="Crous P."/>
            <person name="Grigoriev I."/>
        </authorList>
    </citation>
    <scope>NUCLEOTIDE SEQUENCE</scope>
    <source>
        <strain evidence="3">CBS 627.86</strain>
    </source>
</reference>
<feature type="domain" description="DUF4604" evidence="2">
    <location>
        <begin position="6"/>
        <end position="163"/>
    </location>
</feature>
<dbReference type="Proteomes" id="UP000799770">
    <property type="component" value="Unassembled WGS sequence"/>
</dbReference>
<evidence type="ECO:0000259" key="2">
    <source>
        <dbReference type="Pfam" id="PF15377"/>
    </source>
</evidence>
<proteinExistence type="predicted"/>
<feature type="region of interest" description="Disordered" evidence="1">
    <location>
        <begin position="1"/>
        <end position="165"/>
    </location>
</feature>
<dbReference type="AlphaFoldDB" id="A0A6A5ZUG8"/>
<feature type="compositionally biased region" description="Basic and acidic residues" evidence="1">
    <location>
        <begin position="76"/>
        <end position="107"/>
    </location>
</feature>
<evidence type="ECO:0000256" key="1">
    <source>
        <dbReference type="SAM" id="MobiDB-lite"/>
    </source>
</evidence>
<evidence type="ECO:0000313" key="4">
    <source>
        <dbReference type="Proteomes" id="UP000799770"/>
    </source>
</evidence>
<name>A0A6A5ZUG8_9PLEO</name>